<keyword evidence="1" id="KW-0175">Coiled coil</keyword>
<sequence>MFVETGAINAPRIHYEQVVHDALGVVWRHRQLVMITVVLAQAAFLVAFMFMASRYTGEATIQLDFVRNENIAGERLQSTAAVDAAAVVDSSARIIRSRGTASAVVSALRLDQDPDYARPGRLERALSHVWPYLGAHPVPTPRELAITRLMKQITVTNDPRSYLIAIAVTTSNPQRAANLANWVASEYLRGRLRAQATEAYAAAERELAGLSAVLGPRHPTYVGAQAKLERLKEAMEGAEKNPAFDNQDSAPARDMVRSAAGQTLLPAEAVMVPSGPNGPLLFALTLLAALALGGLLSLLAERRQRRRLAGPQGH</sequence>
<evidence type="ECO:0008006" key="6">
    <source>
        <dbReference type="Google" id="ProtNLM"/>
    </source>
</evidence>
<evidence type="ECO:0000256" key="2">
    <source>
        <dbReference type="SAM" id="Phobius"/>
    </source>
</evidence>
<evidence type="ECO:0000313" key="4">
    <source>
        <dbReference type="EMBL" id="NVL08718.1"/>
    </source>
</evidence>
<evidence type="ECO:0000313" key="5">
    <source>
        <dbReference type="Proteomes" id="UP000692816"/>
    </source>
</evidence>
<comment type="caution">
    <text evidence="4">The sequence shown here is derived from an EMBL/GenBank/DDBJ whole genome shotgun (WGS) entry which is preliminary data.</text>
</comment>
<dbReference type="InterPro" id="IPR050445">
    <property type="entry name" value="Bact_polysacc_biosynth/exp"/>
</dbReference>
<accession>A0A973WV02</accession>
<evidence type="ECO:0000256" key="1">
    <source>
        <dbReference type="SAM" id="Coils"/>
    </source>
</evidence>
<dbReference type="EMBL" id="JABWSX010000001">
    <property type="protein sequence ID" value="NVL08718.1"/>
    <property type="molecule type" value="Genomic_DNA"/>
</dbReference>
<evidence type="ECO:0000313" key="3">
    <source>
        <dbReference type="EMBL" id="MBO1434325.1"/>
    </source>
</evidence>
<name>A0A973WV02_9BRAD</name>
<feature type="transmembrane region" description="Helical" evidence="2">
    <location>
        <begin position="280"/>
        <end position="300"/>
    </location>
</feature>
<proteinExistence type="predicted"/>
<feature type="transmembrane region" description="Helical" evidence="2">
    <location>
        <begin position="32"/>
        <end position="52"/>
    </location>
</feature>
<dbReference type="PANTHER" id="PTHR32309">
    <property type="entry name" value="TYROSINE-PROTEIN KINASE"/>
    <property type="match status" value="1"/>
</dbReference>
<dbReference type="GO" id="GO:0004713">
    <property type="term" value="F:protein tyrosine kinase activity"/>
    <property type="evidence" value="ECO:0007669"/>
    <property type="project" value="TreeGrafter"/>
</dbReference>
<feature type="coiled-coil region" evidence="1">
    <location>
        <begin position="193"/>
        <end position="241"/>
    </location>
</feature>
<keyword evidence="2" id="KW-0812">Transmembrane</keyword>
<dbReference type="GO" id="GO:0005886">
    <property type="term" value="C:plasma membrane"/>
    <property type="evidence" value="ECO:0007669"/>
    <property type="project" value="TreeGrafter"/>
</dbReference>
<dbReference type="AlphaFoldDB" id="A0A973WV02"/>
<gene>
    <name evidence="4" type="ORF">HU230_23740</name>
    <name evidence="3" type="ORF">J4P68_34220</name>
</gene>
<dbReference type="RefSeq" id="WP_176532193.1">
    <property type="nucleotide sequence ID" value="NZ_CP088022.1"/>
</dbReference>
<organism evidence="4">
    <name type="scientific">Bradyrhizobium quebecense</name>
    <dbReference type="NCBI Taxonomy" id="2748629"/>
    <lineage>
        <taxon>Bacteria</taxon>
        <taxon>Pseudomonadati</taxon>
        <taxon>Pseudomonadota</taxon>
        <taxon>Alphaproteobacteria</taxon>
        <taxon>Hyphomicrobiales</taxon>
        <taxon>Nitrobacteraceae</taxon>
        <taxon>Bradyrhizobium</taxon>
    </lineage>
</organism>
<dbReference type="EMBL" id="JAGEPA010000001">
    <property type="protein sequence ID" value="MBO1434325.1"/>
    <property type="molecule type" value="Genomic_DNA"/>
</dbReference>
<dbReference type="PANTHER" id="PTHR32309:SF13">
    <property type="entry name" value="FERRIC ENTEROBACTIN TRANSPORT PROTEIN FEPE"/>
    <property type="match status" value="1"/>
</dbReference>
<reference evidence="4" key="1">
    <citation type="submission" date="2020-06" db="EMBL/GenBank/DDBJ databases">
        <title>Whole Genome Sequence of Bradyrhizobium sp. Strain 66S1MB.</title>
        <authorList>
            <person name="Bromfield E."/>
            <person name="Cloutier S."/>
        </authorList>
    </citation>
    <scope>NUCLEOTIDE SEQUENCE</scope>
    <source>
        <strain evidence="4">66S1MB</strain>
    </source>
</reference>
<protein>
    <recommendedName>
        <fullName evidence="6">Polysaccharide chain length determinant N-terminal domain-containing protein</fullName>
    </recommendedName>
</protein>
<keyword evidence="2" id="KW-0472">Membrane</keyword>
<dbReference type="Proteomes" id="UP000692816">
    <property type="component" value="Unassembled WGS sequence"/>
</dbReference>
<keyword evidence="2" id="KW-1133">Transmembrane helix</keyword>
<keyword evidence="5" id="KW-1185">Reference proteome</keyword>
<reference evidence="3" key="2">
    <citation type="journal article" date="2021" name="Int. J. Syst. Evol. Microbiol.">
        <title>Bradyrhizobium septentrionale sp. nov. (sv. septentrionale) and Bradyrhizobium quebecense sp. nov. (sv. septentrionale) associated with legumes native to Canada possess rearranged symbiosis genes and numerous insertion sequences.</title>
        <authorList>
            <person name="Bromfield E.S.P."/>
            <person name="Cloutier S."/>
        </authorList>
    </citation>
    <scope>NUCLEOTIDE SEQUENCE</scope>
    <source>
        <strain evidence="3">12S5</strain>
    </source>
</reference>